<feature type="domain" description="Glycosyltransferase RgtA/B/C/D-like" evidence="6">
    <location>
        <begin position="413"/>
        <end position="573"/>
    </location>
</feature>
<feature type="transmembrane region" description="Helical" evidence="4">
    <location>
        <begin position="367"/>
        <end position="387"/>
    </location>
</feature>
<feature type="transmembrane region" description="Helical" evidence="4">
    <location>
        <begin position="332"/>
        <end position="355"/>
    </location>
</feature>
<keyword evidence="2 7" id="KW-0328">Glycosyltransferase</keyword>
<dbReference type="Pfam" id="PF00535">
    <property type="entry name" value="Glycos_transf_2"/>
    <property type="match status" value="1"/>
</dbReference>
<keyword evidence="4" id="KW-0472">Membrane</keyword>
<feature type="transmembrane region" description="Helical" evidence="4">
    <location>
        <begin position="434"/>
        <end position="452"/>
    </location>
</feature>
<sequence>MTIVSIIVPTLNEAGNIDPLLDRIFKVRDAEAIDLEVVFVDDQSTDGTADEIMAWQADYPVRLVRREFDDGLAGAVMAGARAAESEFVVVMDADLSHPPEAIPELVAPLLAGSHDMTIGSRYVEGGAIPGWSLSRKVSSKLATLPARLFTDVRDPMAGLFAVRRQRLAGLCRRVSGFKIGFELLATAEVDLRVAEVPITFHDRHQGTSKMNAAVIGDYLRQLLQLTGGRLLPAPGDGLWLAFGTLLGIATDYTLIHTFLRQGMPFGSAHVLGGLGAAAAVFVALIAQPLWRVLTTCRLTVATVAGFWWVALLVVLLRGGIGGVLQRYGGWDGPGLTVAAVLIGAVAGWFGNMIFIFPREKRRINLELHWRCLGLTVVAFLFLLRLIYAGQLELLEEEAYYWNYARHLDIGYLDHPPMIAVLIRLGTTLFGDSEFGVRAGALCTWPVGAWFAYRYACRSFDRSIAFRTLFLYSLLPFFFWTGLVMTPDAPLAACWAAAVYFLHRALIGGDNTAWRWVGLWLGLGMLSKYTIVLLGPATVLFMLLDHRARAWFRRPQPYLAALLALLVFSPVVLWNLRHDWASFAFQSQGRVDAVAVFSTDALIGAIVLLITPLGLVALGHFLLHGRSVLGRFLDADGRAAAREYRFILCMVLLPLAVFLFFSLFREVKLNWTGPLWFAFLPAMALTMRDLGRRVAADRFVGAMRRLWPATALIVMLSTLAGLHYFSLGLPGVPGFRGPFMMGWRQLAVEVDRIVERVEGKTGATPLVVGMDPYPIASALTFYRRDAGSHGAGRHGDVAAGGDTLAWHVFGWKGLMYGFWFPPAALEGRDMLLVAKDREPMRNAYFQRYVTKVHNVRQIPVDKNGAPLTIYYYRLVRGYHHRPDPY</sequence>
<evidence type="ECO:0000259" key="6">
    <source>
        <dbReference type="Pfam" id="PF13231"/>
    </source>
</evidence>
<dbReference type="InterPro" id="IPR001173">
    <property type="entry name" value="Glyco_trans_2-like"/>
</dbReference>
<dbReference type="EMBL" id="JACHEO010000016">
    <property type="protein sequence ID" value="MBB5348852.1"/>
    <property type="molecule type" value="Genomic_DNA"/>
</dbReference>
<feature type="transmembrane region" description="Helical" evidence="4">
    <location>
        <begin position="555"/>
        <end position="575"/>
    </location>
</feature>
<feature type="transmembrane region" description="Helical" evidence="4">
    <location>
        <begin position="705"/>
        <end position="724"/>
    </location>
</feature>
<dbReference type="GO" id="GO:0006506">
    <property type="term" value="P:GPI anchor biosynthetic process"/>
    <property type="evidence" value="ECO:0007669"/>
    <property type="project" value="TreeGrafter"/>
</dbReference>
<dbReference type="Pfam" id="PF13231">
    <property type="entry name" value="PMT_2"/>
    <property type="match status" value="1"/>
</dbReference>
<evidence type="ECO:0000256" key="3">
    <source>
        <dbReference type="ARBA" id="ARBA00022679"/>
    </source>
</evidence>
<keyword evidence="4" id="KW-1133">Transmembrane helix</keyword>
<feature type="transmembrane region" description="Helical" evidence="4">
    <location>
        <begin position="298"/>
        <end position="320"/>
    </location>
</feature>
<feature type="transmembrane region" description="Helical" evidence="4">
    <location>
        <begin position="668"/>
        <end position="685"/>
    </location>
</feature>
<dbReference type="AlphaFoldDB" id="A0A840UST0"/>
<feature type="transmembrane region" description="Helical" evidence="4">
    <location>
        <begin position="265"/>
        <end position="286"/>
    </location>
</feature>
<name>A0A840UST0_9BACT</name>
<dbReference type="PANTHER" id="PTHR43398:SF1">
    <property type="entry name" value="DOLICHOL-PHOSPHATE MANNOSYLTRANSFERASE SUBUNIT 1"/>
    <property type="match status" value="1"/>
</dbReference>
<evidence type="ECO:0000256" key="4">
    <source>
        <dbReference type="SAM" id="Phobius"/>
    </source>
</evidence>
<dbReference type="InterPro" id="IPR029044">
    <property type="entry name" value="Nucleotide-diphossugar_trans"/>
</dbReference>
<dbReference type="InterPro" id="IPR039528">
    <property type="entry name" value="DPM1-like"/>
</dbReference>
<dbReference type="GO" id="GO:0006488">
    <property type="term" value="P:dolichol-linked oligosaccharide biosynthetic process"/>
    <property type="evidence" value="ECO:0007669"/>
    <property type="project" value="TreeGrafter"/>
</dbReference>
<comment type="caution">
    <text evidence="7">The sequence shown here is derived from an EMBL/GenBank/DDBJ whole genome shotgun (WGS) entry which is preliminary data.</text>
</comment>
<proteinExistence type="inferred from homology"/>
<organism evidence="7 8">
    <name type="scientific">Desulfoprunum benzoelyticum</name>
    <dbReference type="NCBI Taxonomy" id="1506996"/>
    <lineage>
        <taxon>Bacteria</taxon>
        <taxon>Pseudomonadati</taxon>
        <taxon>Thermodesulfobacteriota</taxon>
        <taxon>Desulfobulbia</taxon>
        <taxon>Desulfobulbales</taxon>
        <taxon>Desulfobulbaceae</taxon>
        <taxon>Desulfoprunum</taxon>
    </lineage>
</organism>
<dbReference type="GO" id="GO:0035269">
    <property type="term" value="P:protein O-linked glycosylation via mannose"/>
    <property type="evidence" value="ECO:0007669"/>
    <property type="project" value="TreeGrafter"/>
</dbReference>
<keyword evidence="3 7" id="KW-0808">Transferase</keyword>
<dbReference type="CDD" id="cd06442">
    <property type="entry name" value="DPM1_like"/>
    <property type="match status" value="1"/>
</dbReference>
<reference evidence="7 8" key="1">
    <citation type="submission" date="2020-08" db="EMBL/GenBank/DDBJ databases">
        <title>Genomic Encyclopedia of Type Strains, Phase IV (KMG-IV): sequencing the most valuable type-strain genomes for metagenomic binning, comparative biology and taxonomic classification.</title>
        <authorList>
            <person name="Goeker M."/>
        </authorList>
    </citation>
    <scope>NUCLEOTIDE SEQUENCE [LARGE SCALE GENOMIC DNA]</scope>
    <source>
        <strain evidence="7 8">DSM 28570</strain>
    </source>
</reference>
<evidence type="ECO:0000313" key="8">
    <source>
        <dbReference type="Proteomes" id="UP000539642"/>
    </source>
</evidence>
<dbReference type="Proteomes" id="UP000539642">
    <property type="component" value="Unassembled WGS sequence"/>
</dbReference>
<feature type="transmembrane region" description="Helical" evidence="4">
    <location>
        <begin position="643"/>
        <end position="662"/>
    </location>
</feature>
<dbReference type="Gene3D" id="3.90.550.10">
    <property type="entry name" value="Spore Coat Polysaccharide Biosynthesis Protein SpsA, Chain A"/>
    <property type="match status" value="1"/>
</dbReference>
<dbReference type="PANTHER" id="PTHR43398">
    <property type="entry name" value="DOLICHOL-PHOSPHATE MANNOSYLTRANSFERASE SUBUNIT 1"/>
    <property type="match status" value="1"/>
</dbReference>
<feature type="domain" description="Glycosyltransferase 2-like" evidence="5">
    <location>
        <begin position="5"/>
        <end position="164"/>
    </location>
</feature>
<gene>
    <name evidence="7" type="ORF">HNQ81_002593</name>
</gene>
<dbReference type="GO" id="GO:0016020">
    <property type="term" value="C:membrane"/>
    <property type="evidence" value="ECO:0007669"/>
    <property type="project" value="GOC"/>
</dbReference>
<accession>A0A840UST0</accession>
<keyword evidence="4" id="KW-0812">Transmembrane</keyword>
<evidence type="ECO:0000259" key="5">
    <source>
        <dbReference type="Pfam" id="PF00535"/>
    </source>
</evidence>
<dbReference type="EC" id="2.4.1.83" evidence="7"/>
<feature type="transmembrane region" description="Helical" evidence="4">
    <location>
        <begin position="518"/>
        <end position="543"/>
    </location>
</feature>
<feature type="transmembrane region" description="Helical" evidence="4">
    <location>
        <begin position="464"/>
        <end position="482"/>
    </location>
</feature>
<evidence type="ECO:0000313" key="7">
    <source>
        <dbReference type="EMBL" id="MBB5348852.1"/>
    </source>
</evidence>
<dbReference type="InterPro" id="IPR038731">
    <property type="entry name" value="RgtA/B/C-like"/>
</dbReference>
<keyword evidence="8" id="KW-1185">Reference proteome</keyword>
<evidence type="ECO:0000256" key="1">
    <source>
        <dbReference type="ARBA" id="ARBA00006739"/>
    </source>
</evidence>
<protein>
    <submittedName>
        <fullName evidence="7">Dolichol-phosphate mannosyltransferase</fullName>
        <ecNumber evidence="7">2.4.1.83</ecNumber>
    </submittedName>
</protein>
<dbReference type="SUPFAM" id="SSF53448">
    <property type="entry name" value="Nucleotide-diphospho-sugar transferases"/>
    <property type="match status" value="1"/>
</dbReference>
<dbReference type="GO" id="GO:0004582">
    <property type="term" value="F:dolichyl-phosphate beta-D-mannosyltransferase activity"/>
    <property type="evidence" value="ECO:0007669"/>
    <property type="project" value="UniProtKB-EC"/>
</dbReference>
<comment type="similarity">
    <text evidence="1">Belongs to the glycosyltransferase 2 family.</text>
</comment>
<dbReference type="RefSeq" id="WP_183351674.1">
    <property type="nucleotide sequence ID" value="NZ_JACHEO010000016.1"/>
</dbReference>
<evidence type="ECO:0000256" key="2">
    <source>
        <dbReference type="ARBA" id="ARBA00022676"/>
    </source>
</evidence>
<feature type="transmembrane region" description="Helical" evidence="4">
    <location>
        <begin position="600"/>
        <end position="622"/>
    </location>
</feature>